<dbReference type="InterPro" id="IPR000792">
    <property type="entry name" value="Tscrpt_reg_LuxR_C"/>
</dbReference>
<dbReference type="PROSITE" id="PS50043">
    <property type="entry name" value="HTH_LUXR_2"/>
    <property type="match status" value="1"/>
</dbReference>
<dbReference type="PANTHER" id="PTHR44688">
    <property type="entry name" value="DNA-BINDING TRANSCRIPTIONAL ACTIVATOR DEVR_DOSR"/>
    <property type="match status" value="1"/>
</dbReference>
<dbReference type="Gene3D" id="1.10.10.10">
    <property type="entry name" value="Winged helix-like DNA-binding domain superfamily/Winged helix DNA-binding domain"/>
    <property type="match status" value="1"/>
</dbReference>
<dbReference type="InterPro" id="IPR016032">
    <property type="entry name" value="Sig_transdc_resp-reg_C-effctor"/>
</dbReference>
<evidence type="ECO:0000313" key="6">
    <source>
        <dbReference type="Proteomes" id="UP000229498"/>
    </source>
</evidence>
<keyword evidence="2" id="KW-0238">DNA-binding</keyword>
<reference evidence="5 6" key="1">
    <citation type="submission" date="2017-11" db="EMBL/GenBank/DDBJ databases">
        <title>Draft genome sequence of Rhizobiales bacterium SY3-13.</title>
        <authorList>
            <person name="Sun C."/>
        </authorList>
    </citation>
    <scope>NUCLEOTIDE SEQUENCE [LARGE SCALE GENOMIC DNA]</scope>
    <source>
        <strain evidence="5 6">SY3-13</strain>
    </source>
</reference>
<dbReference type="PANTHER" id="PTHR44688:SF16">
    <property type="entry name" value="DNA-BINDING TRANSCRIPTIONAL ACTIVATOR DEVR_DOSR"/>
    <property type="match status" value="1"/>
</dbReference>
<dbReference type="InterPro" id="IPR036693">
    <property type="entry name" value="TF_LuxR_autoind-bd_dom_sf"/>
</dbReference>
<dbReference type="SUPFAM" id="SSF46894">
    <property type="entry name" value="C-terminal effector domain of the bipartite response regulators"/>
    <property type="match status" value="1"/>
</dbReference>
<evidence type="ECO:0000256" key="2">
    <source>
        <dbReference type="ARBA" id="ARBA00023125"/>
    </source>
</evidence>
<dbReference type="Pfam" id="PF03472">
    <property type="entry name" value="Autoind_bind"/>
    <property type="match status" value="1"/>
</dbReference>
<accession>A0A2M9FWM5</accession>
<keyword evidence="6" id="KW-1185">Reference proteome</keyword>
<evidence type="ECO:0000256" key="3">
    <source>
        <dbReference type="ARBA" id="ARBA00023163"/>
    </source>
</evidence>
<dbReference type="Proteomes" id="UP000229498">
    <property type="component" value="Unassembled WGS sequence"/>
</dbReference>
<protein>
    <submittedName>
        <fullName evidence="5">LuxR family transcriptional regulator</fullName>
    </submittedName>
</protein>
<dbReference type="InterPro" id="IPR005143">
    <property type="entry name" value="TF_LuxR_autoind-bd_dom"/>
</dbReference>
<organism evidence="5 6">
    <name type="scientific">Minwuia thermotolerans</name>
    <dbReference type="NCBI Taxonomy" id="2056226"/>
    <lineage>
        <taxon>Bacteria</taxon>
        <taxon>Pseudomonadati</taxon>
        <taxon>Pseudomonadota</taxon>
        <taxon>Alphaproteobacteria</taxon>
        <taxon>Minwuiales</taxon>
        <taxon>Minwuiaceae</taxon>
        <taxon>Minwuia</taxon>
    </lineage>
</organism>
<dbReference type="AlphaFoldDB" id="A0A2M9FWM5"/>
<keyword evidence="1" id="KW-0805">Transcription regulation</keyword>
<sequence length="249" mass="28023">MEGRIIKKPILTFLDNLRHARNVGELEYLFSDALAELGFREWAYQVVHADTIVDEEPLILTTYPEEWHTHYAASGYHLIDPVVRLGPRQVTPFQWSALSFGIEPTPDQQRMFDEAAEFGVAEGVGIPIHGPNGALAMASMVSDEAPEALTRLLARSGHEVHLISLAFHNALRDLGGFGRARQAPMQLSARERECLLWYAKGKSMWEIAAILRISRRTVHYYMENVRWKLGTANSMEAVLRATMSGLINP</sequence>
<evidence type="ECO:0000259" key="4">
    <source>
        <dbReference type="PROSITE" id="PS50043"/>
    </source>
</evidence>
<dbReference type="SMART" id="SM00421">
    <property type="entry name" value="HTH_LUXR"/>
    <property type="match status" value="1"/>
</dbReference>
<dbReference type="GO" id="GO:0006355">
    <property type="term" value="P:regulation of DNA-templated transcription"/>
    <property type="evidence" value="ECO:0007669"/>
    <property type="project" value="InterPro"/>
</dbReference>
<dbReference type="CDD" id="cd06170">
    <property type="entry name" value="LuxR_C_like"/>
    <property type="match status" value="1"/>
</dbReference>
<dbReference type="GO" id="GO:0003677">
    <property type="term" value="F:DNA binding"/>
    <property type="evidence" value="ECO:0007669"/>
    <property type="project" value="UniProtKB-KW"/>
</dbReference>
<dbReference type="EMBL" id="PHIG01000054">
    <property type="protein sequence ID" value="PJK27854.1"/>
    <property type="molecule type" value="Genomic_DNA"/>
</dbReference>
<keyword evidence="3" id="KW-0804">Transcription</keyword>
<dbReference type="OrthoDB" id="7345476at2"/>
<dbReference type="InterPro" id="IPR036388">
    <property type="entry name" value="WH-like_DNA-bd_sf"/>
</dbReference>
<dbReference type="SUPFAM" id="SSF75516">
    <property type="entry name" value="Pheromone-binding domain of LuxR-like quorum-sensing transcription factors"/>
    <property type="match status" value="1"/>
</dbReference>
<evidence type="ECO:0000256" key="1">
    <source>
        <dbReference type="ARBA" id="ARBA00023015"/>
    </source>
</evidence>
<evidence type="ECO:0000313" key="5">
    <source>
        <dbReference type="EMBL" id="PJK27854.1"/>
    </source>
</evidence>
<comment type="caution">
    <text evidence="5">The sequence shown here is derived from an EMBL/GenBank/DDBJ whole genome shotgun (WGS) entry which is preliminary data.</text>
</comment>
<name>A0A2M9FWM5_9PROT</name>
<proteinExistence type="predicted"/>
<dbReference type="Pfam" id="PF00196">
    <property type="entry name" value="GerE"/>
    <property type="match status" value="1"/>
</dbReference>
<feature type="domain" description="HTH luxR-type" evidence="4">
    <location>
        <begin position="180"/>
        <end position="245"/>
    </location>
</feature>
<gene>
    <name evidence="5" type="ORF">CVT23_20500</name>
</gene>
<dbReference type="PRINTS" id="PR00038">
    <property type="entry name" value="HTHLUXR"/>
</dbReference>
<dbReference type="RefSeq" id="WP_109795679.1">
    <property type="nucleotide sequence ID" value="NZ_PHIG01000054.1"/>
</dbReference>
<dbReference type="Gene3D" id="3.30.450.80">
    <property type="entry name" value="Transcription factor LuxR-like, autoinducer-binding domain"/>
    <property type="match status" value="1"/>
</dbReference>